<evidence type="ECO:0000313" key="2">
    <source>
        <dbReference type="Proteomes" id="UP000322822"/>
    </source>
</evidence>
<dbReference type="Proteomes" id="UP000322822">
    <property type="component" value="Chromosome 1"/>
</dbReference>
<dbReference type="OrthoDB" id="9962384at2"/>
<reference evidence="1 2" key="1">
    <citation type="submission" date="2019-09" db="EMBL/GenBank/DDBJ databases">
        <title>FDA dAtabase for Regulatory Grade micrObial Sequences (FDA-ARGOS): Supporting development and validation of Infectious Disease Dx tests.</title>
        <authorList>
            <person name="Sciortino C."/>
            <person name="Tallon L."/>
            <person name="Sadzewicz L."/>
            <person name="Vavikolanu K."/>
            <person name="Mehta A."/>
            <person name="Aluvathingal J."/>
            <person name="Nadendla S."/>
            <person name="Nandy P."/>
            <person name="Geyer C."/>
            <person name="Yan Y."/>
            <person name="Sichtig H."/>
        </authorList>
    </citation>
    <scope>NUCLEOTIDE SEQUENCE [LARGE SCALE GENOMIC DNA]</scope>
    <source>
        <strain evidence="1 2">FDAARGOS_664</strain>
    </source>
</reference>
<proteinExistence type="predicted"/>
<gene>
    <name evidence="1" type="ORF">FOB72_07440</name>
</gene>
<dbReference type="RefSeq" id="WP_150371942.1">
    <property type="nucleotide sequence ID" value="NZ_CP044065.1"/>
</dbReference>
<name>A0A5P2H2Z6_9BURK</name>
<protein>
    <submittedName>
        <fullName evidence="1">Uncharacterized protein</fullName>
    </submittedName>
</protein>
<organism evidence="1 2">
    <name type="scientific">Cupriavidus pauculus</name>
    <dbReference type="NCBI Taxonomy" id="82633"/>
    <lineage>
        <taxon>Bacteria</taxon>
        <taxon>Pseudomonadati</taxon>
        <taxon>Pseudomonadota</taxon>
        <taxon>Betaproteobacteria</taxon>
        <taxon>Burkholderiales</taxon>
        <taxon>Burkholderiaceae</taxon>
        <taxon>Cupriavidus</taxon>
    </lineage>
</organism>
<sequence length="96" mass="11067">MHPPHVTPHDYFTFTLTYQLAEHERDLETLVERLARPTLAQMLIQIDRERRLSMTYVCTATEAHAVMSQMLLGVQRVAPSASFVSWVRRDGVCIQP</sequence>
<evidence type="ECO:0000313" key="1">
    <source>
        <dbReference type="EMBL" id="QET01893.1"/>
    </source>
</evidence>
<accession>A0A5P2H2Z6</accession>
<dbReference type="EMBL" id="CP044065">
    <property type="protein sequence ID" value="QET01893.1"/>
    <property type="molecule type" value="Genomic_DNA"/>
</dbReference>
<dbReference type="AlphaFoldDB" id="A0A5P2H2Z6"/>